<sequence length="135" mass="15716">MSYTYETRMKVAFHDLDPLQVVWHGNYLRYFDVARFGLFADAGVDLYDYMVSKKVVFPVTRSSIKHIAPLRHFDDFICRAEVTEARYKIAMNFSIRLVTDNTLCARGNSEQLAVHLPKMEMEFEIPPEITRALGF</sequence>
<dbReference type="KEGG" id="dov:DSCO28_21880"/>
<dbReference type="Gene3D" id="3.10.129.10">
    <property type="entry name" value="Hotdog Thioesterase"/>
    <property type="match status" value="1"/>
</dbReference>
<dbReference type="Pfam" id="PF13279">
    <property type="entry name" value="4HBT_2"/>
    <property type="match status" value="1"/>
</dbReference>
<dbReference type="EMBL" id="AP021876">
    <property type="protein sequence ID" value="BBO81622.1"/>
    <property type="molecule type" value="Genomic_DNA"/>
</dbReference>
<accession>A0A5K7ZHN6</accession>
<dbReference type="Proteomes" id="UP000425960">
    <property type="component" value="Chromosome"/>
</dbReference>
<dbReference type="InterPro" id="IPR029069">
    <property type="entry name" value="HotDog_dom_sf"/>
</dbReference>
<dbReference type="GO" id="GO:0047617">
    <property type="term" value="F:fatty acyl-CoA hydrolase activity"/>
    <property type="evidence" value="ECO:0007669"/>
    <property type="project" value="TreeGrafter"/>
</dbReference>
<dbReference type="SUPFAM" id="SSF54637">
    <property type="entry name" value="Thioesterase/thiol ester dehydrase-isomerase"/>
    <property type="match status" value="1"/>
</dbReference>
<dbReference type="PANTHER" id="PTHR31793">
    <property type="entry name" value="4-HYDROXYBENZOYL-COA THIOESTERASE FAMILY MEMBER"/>
    <property type="match status" value="1"/>
</dbReference>
<name>A0A5K7ZHN6_9BACT</name>
<dbReference type="InterPro" id="IPR050563">
    <property type="entry name" value="4-hydroxybenzoyl-CoA_TE"/>
</dbReference>
<reference evidence="3 4" key="1">
    <citation type="submission" date="2019-11" db="EMBL/GenBank/DDBJ databases">
        <title>Comparative genomics of hydrocarbon-degrading Desulfosarcina strains.</title>
        <authorList>
            <person name="Watanabe M."/>
            <person name="Kojima H."/>
            <person name="Fukui M."/>
        </authorList>
    </citation>
    <scope>NUCLEOTIDE SEQUENCE [LARGE SCALE GENOMIC DNA]</scope>
    <source>
        <strain evidence="3 4">28bB2T</strain>
    </source>
</reference>
<dbReference type="RefSeq" id="WP_155322278.1">
    <property type="nucleotide sequence ID" value="NZ_AP021876.1"/>
</dbReference>
<protein>
    <submittedName>
        <fullName evidence="3">Thioesterase</fullName>
    </submittedName>
</protein>
<organism evidence="3 4">
    <name type="scientific">Desulfosarcina ovata subsp. sediminis</name>
    <dbReference type="NCBI Taxonomy" id="885957"/>
    <lineage>
        <taxon>Bacteria</taxon>
        <taxon>Pseudomonadati</taxon>
        <taxon>Thermodesulfobacteriota</taxon>
        <taxon>Desulfobacteria</taxon>
        <taxon>Desulfobacterales</taxon>
        <taxon>Desulfosarcinaceae</taxon>
        <taxon>Desulfosarcina</taxon>
    </lineage>
</organism>
<keyword evidence="2" id="KW-0378">Hydrolase</keyword>
<evidence type="ECO:0000256" key="1">
    <source>
        <dbReference type="ARBA" id="ARBA00005953"/>
    </source>
</evidence>
<dbReference type="PANTHER" id="PTHR31793:SF27">
    <property type="entry name" value="NOVEL THIOESTERASE SUPERFAMILY DOMAIN AND SAPOSIN A-TYPE DOMAIN CONTAINING PROTEIN (0610012H03RIK)"/>
    <property type="match status" value="1"/>
</dbReference>
<dbReference type="AlphaFoldDB" id="A0A5K7ZHN6"/>
<proteinExistence type="inferred from homology"/>
<comment type="similarity">
    <text evidence="1">Belongs to the 4-hydroxybenzoyl-CoA thioesterase family.</text>
</comment>
<gene>
    <name evidence="3" type="ORF">DSCO28_21880</name>
</gene>
<evidence type="ECO:0000313" key="4">
    <source>
        <dbReference type="Proteomes" id="UP000425960"/>
    </source>
</evidence>
<evidence type="ECO:0000313" key="3">
    <source>
        <dbReference type="EMBL" id="BBO81622.1"/>
    </source>
</evidence>
<evidence type="ECO:0000256" key="2">
    <source>
        <dbReference type="ARBA" id="ARBA00022801"/>
    </source>
</evidence>
<dbReference type="CDD" id="cd00586">
    <property type="entry name" value="4HBT"/>
    <property type="match status" value="1"/>
</dbReference>